<dbReference type="Pfam" id="PF07510">
    <property type="entry name" value="GmrSD_C"/>
    <property type="match status" value="1"/>
</dbReference>
<feature type="domain" description="GmrSD restriction endonucleases N-terminal" evidence="1">
    <location>
        <begin position="13"/>
        <end position="224"/>
    </location>
</feature>
<proteinExistence type="predicted"/>
<dbReference type="RefSeq" id="WP_212641988.1">
    <property type="nucleotide sequence ID" value="NZ_CP074132.1"/>
</dbReference>
<evidence type="ECO:0000259" key="1">
    <source>
        <dbReference type="Pfam" id="PF03235"/>
    </source>
</evidence>
<dbReference type="InterPro" id="IPR011089">
    <property type="entry name" value="GmrSD_C"/>
</dbReference>
<dbReference type="InterPro" id="IPR004919">
    <property type="entry name" value="GmrSD_N"/>
</dbReference>
<keyword evidence="4" id="KW-1185">Reference proteome</keyword>
<feature type="domain" description="GmrSD restriction endonucleases C-terminal" evidence="2">
    <location>
        <begin position="405"/>
        <end position="543"/>
    </location>
</feature>
<evidence type="ECO:0000259" key="2">
    <source>
        <dbReference type="Pfam" id="PF07510"/>
    </source>
</evidence>
<name>A0ABX8C3Y1_9ACTN</name>
<dbReference type="EMBL" id="CP074132">
    <property type="protein sequence ID" value="QUX29100.1"/>
    <property type="molecule type" value="Genomic_DNA"/>
</dbReference>
<dbReference type="Proteomes" id="UP000678016">
    <property type="component" value="Chromosome"/>
</dbReference>
<evidence type="ECO:0000313" key="4">
    <source>
        <dbReference type="Proteomes" id="UP000678016"/>
    </source>
</evidence>
<gene>
    <name evidence="3" type="ORF">KGD83_00340</name>
</gene>
<sequence>MTDPARFGHDRLGHLLSDQLLKVPRFQRSYSWTEENIEEFLTDLSKARNYHSSYFMGTIVLAEEHENPPWKLIVDGQQRLTTTAILIVAIRDRLIELGKIELANSINRDYLQRYDRKEEKEITRLILNATDLEIYTGHLDHLAPPTQNSTIYNCYRICKEYVDRVSPNKDNYEHLKRIIDQLESEVQVLLAVASGIPEAYVIFETLNDRGADLTTADLLKNYLLSNAGDYLTYVEDKWAAIQKEFEKSDDLVKFIRHEHAARHGKVKNRELYRNLQSSIGTGRNSVKDYLSNLETSLNIYQSLREPDDRYWSGISVDVKDSLLAFRRFGLESSTPLLMAAFNNWKIEDAAKLTNKVAAWSIRAMMAGRLGGGLAEERFCAAARAIATGEAKNQNDVKRIIDRLIPDDEEFKRSFLRFGSTTTTRAKYLLAMLNREQSRRAGTNLESLPDWSSKAISVEHIYAKSLKSKDFESENEYDKFEFSKNSIENLTLLERKINRKLDDKPTLEKLENYRESAFLITREIADRGEWSITELELRAKHLAEIAVATWPK</sequence>
<organism evidence="3 4">
    <name type="scientific">Nocardiopsis akebiae</name>
    <dbReference type="NCBI Taxonomy" id="2831968"/>
    <lineage>
        <taxon>Bacteria</taxon>
        <taxon>Bacillati</taxon>
        <taxon>Actinomycetota</taxon>
        <taxon>Actinomycetes</taxon>
        <taxon>Streptosporangiales</taxon>
        <taxon>Nocardiopsidaceae</taxon>
        <taxon>Nocardiopsis</taxon>
    </lineage>
</organism>
<dbReference type="PANTHER" id="PTHR35149">
    <property type="entry name" value="SLL5132 PROTEIN"/>
    <property type="match status" value="1"/>
</dbReference>
<reference evidence="4" key="1">
    <citation type="submission" date="2021-05" db="EMBL/GenBank/DDBJ databases">
        <title>Direct Submission.</title>
        <authorList>
            <person name="Li K."/>
            <person name="Gao J."/>
        </authorList>
    </citation>
    <scope>NUCLEOTIDE SEQUENCE [LARGE SCALE GENOMIC DNA]</scope>
    <source>
        <strain evidence="4">HDS12</strain>
    </source>
</reference>
<dbReference type="Pfam" id="PF03235">
    <property type="entry name" value="GmrSD_N"/>
    <property type="match status" value="1"/>
</dbReference>
<dbReference type="PANTHER" id="PTHR35149:SF2">
    <property type="entry name" value="DUF262 DOMAIN-CONTAINING PROTEIN"/>
    <property type="match status" value="1"/>
</dbReference>
<protein>
    <submittedName>
        <fullName evidence="3">DUF262 domain-containing protein</fullName>
    </submittedName>
</protein>
<accession>A0ABX8C3Y1</accession>
<evidence type="ECO:0000313" key="3">
    <source>
        <dbReference type="EMBL" id="QUX29100.1"/>
    </source>
</evidence>